<evidence type="ECO:0008006" key="3">
    <source>
        <dbReference type="Google" id="ProtNLM"/>
    </source>
</evidence>
<keyword evidence="2" id="KW-1185">Reference proteome</keyword>
<name>A0A841EPB6_9BACT</name>
<reference evidence="1 2" key="1">
    <citation type="submission" date="2020-08" db="EMBL/GenBank/DDBJ databases">
        <title>Functional genomics of gut bacteria from endangered species of beetles.</title>
        <authorList>
            <person name="Carlos-Shanley C."/>
        </authorList>
    </citation>
    <scope>NUCLEOTIDE SEQUENCE [LARGE SCALE GENOMIC DNA]</scope>
    <source>
        <strain evidence="1 2">S00070</strain>
    </source>
</reference>
<sequence length="80" mass="9527">MLKRLVVCEDTNYGKRHKLRQESTPIFTDNNEFAFIDLTVYFKVSTKQPLDDAYFGTIALVFQKNRNTWKRIAIKNWLIL</sequence>
<evidence type="ECO:0000313" key="1">
    <source>
        <dbReference type="EMBL" id="MBB6002110.1"/>
    </source>
</evidence>
<dbReference type="Proteomes" id="UP000524404">
    <property type="component" value="Unassembled WGS sequence"/>
</dbReference>
<accession>A0A841EPB6</accession>
<dbReference type="EMBL" id="JACHKT010000003">
    <property type="protein sequence ID" value="MBB6002110.1"/>
    <property type="molecule type" value="Genomic_DNA"/>
</dbReference>
<proteinExistence type="predicted"/>
<evidence type="ECO:0000313" key="2">
    <source>
        <dbReference type="Proteomes" id="UP000524404"/>
    </source>
</evidence>
<protein>
    <recommendedName>
        <fullName evidence="3">DUF4440 domain-containing protein</fullName>
    </recommendedName>
</protein>
<comment type="caution">
    <text evidence="1">The sequence shown here is derived from an EMBL/GenBank/DDBJ whole genome shotgun (WGS) entry which is preliminary data.</text>
</comment>
<dbReference type="AlphaFoldDB" id="A0A841EPB6"/>
<organism evidence="1 2">
    <name type="scientific">Arcicella rosea</name>
    <dbReference type="NCBI Taxonomy" id="502909"/>
    <lineage>
        <taxon>Bacteria</taxon>
        <taxon>Pseudomonadati</taxon>
        <taxon>Bacteroidota</taxon>
        <taxon>Cytophagia</taxon>
        <taxon>Cytophagales</taxon>
        <taxon>Flectobacillaceae</taxon>
        <taxon>Arcicella</taxon>
    </lineage>
</organism>
<gene>
    <name evidence="1" type="ORF">HNP25_000759</name>
</gene>